<feature type="compositionally biased region" description="Basic and acidic residues" evidence="1">
    <location>
        <begin position="295"/>
        <end position="305"/>
    </location>
</feature>
<feature type="region of interest" description="Disordered" evidence="1">
    <location>
        <begin position="281"/>
        <end position="305"/>
    </location>
</feature>
<dbReference type="CDD" id="cd00229">
    <property type="entry name" value="SGNH_hydrolase"/>
    <property type="match status" value="1"/>
</dbReference>
<evidence type="ECO:0000313" key="2">
    <source>
        <dbReference type="EMBL" id="MBC2668635.1"/>
    </source>
</evidence>
<dbReference type="EMBL" id="JACLAX010000004">
    <property type="protein sequence ID" value="MBC2668635.1"/>
    <property type="molecule type" value="Genomic_DNA"/>
</dbReference>
<comment type="caution">
    <text evidence="2">The sequence shown here is derived from an EMBL/GenBank/DDBJ whole genome shotgun (WGS) entry which is preliminary data.</text>
</comment>
<dbReference type="RefSeq" id="WP_185678520.1">
    <property type="nucleotide sequence ID" value="NZ_JACLAX010000004.1"/>
</dbReference>
<dbReference type="Proteomes" id="UP000551327">
    <property type="component" value="Unassembled WGS sequence"/>
</dbReference>
<evidence type="ECO:0000313" key="3">
    <source>
        <dbReference type="Proteomes" id="UP000551327"/>
    </source>
</evidence>
<accession>A0A7X1FX76</accession>
<gene>
    <name evidence="2" type="ORF">H7F53_05740</name>
</gene>
<keyword evidence="2" id="KW-0378">Hydrolase</keyword>
<sequence length="305" mass="32355">MRRVLAGLALIAALAAGGEAVARSILFVGNSFTYGFGTPIRRFHPERVVDLNREGVGGVPALFRTFADQAGGGWEVSLETAGGQDLAFHLEQRAPLIERPWDVVVLQGHSVLDPLRPGDPARHVAAARGLADLVARANPRVRVYLVSTWPRADLAWQPGSPWSGKPLAALPETVDAANRLAVAGRPAMAPPVPVGQAWLRAIEQDLADPNPYDGVAYGQVNLWTWDSYHASTEGYYLEALVLFGAITGIDPRSLGPAERAADELGMNPAVTVRLQQAAASALGLPPPPGGVPLRKVPEPPRKPAG</sequence>
<dbReference type="SUPFAM" id="SSF52266">
    <property type="entry name" value="SGNH hydrolase"/>
    <property type="match status" value="1"/>
</dbReference>
<protein>
    <submittedName>
        <fullName evidence="2">SGNH/GDSL hydrolase family protein</fullName>
    </submittedName>
</protein>
<dbReference type="GO" id="GO:0016788">
    <property type="term" value="F:hydrolase activity, acting on ester bonds"/>
    <property type="evidence" value="ECO:0007669"/>
    <property type="project" value="UniProtKB-ARBA"/>
</dbReference>
<evidence type="ECO:0000256" key="1">
    <source>
        <dbReference type="SAM" id="MobiDB-lite"/>
    </source>
</evidence>
<organism evidence="2 3">
    <name type="scientific">Novosphingobium piscinae</name>
    <dbReference type="NCBI Taxonomy" id="1507448"/>
    <lineage>
        <taxon>Bacteria</taxon>
        <taxon>Pseudomonadati</taxon>
        <taxon>Pseudomonadota</taxon>
        <taxon>Alphaproteobacteria</taxon>
        <taxon>Sphingomonadales</taxon>
        <taxon>Sphingomonadaceae</taxon>
        <taxon>Novosphingobium</taxon>
    </lineage>
</organism>
<proteinExistence type="predicted"/>
<name>A0A7X1FX76_9SPHN</name>
<dbReference type="Gene3D" id="3.40.50.1110">
    <property type="entry name" value="SGNH hydrolase"/>
    <property type="match status" value="1"/>
</dbReference>
<keyword evidence="3" id="KW-1185">Reference proteome</keyword>
<dbReference type="AlphaFoldDB" id="A0A7X1FX76"/>
<reference evidence="2 3" key="1">
    <citation type="submission" date="2020-08" db="EMBL/GenBank/DDBJ databases">
        <title>The genome sequence of type strain Novosphingobium piscinae KCTC 42194.</title>
        <authorList>
            <person name="Liu Y."/>
        </authorList>
    </citation>
    <scope>NUCLEOTIDE SEQUENCE [LARGE SCALE GENOMIC DNA]</scope>
    <source>
        <strain evidence="2 3">KCTC 42194</strain>
    </source>
</reference>
<dbReference type="InterPro" id="IPR036514">
    <property type="entry name" value="SGNH_hydro_sf"/>
</dbReference>